<dbReference type="Proteomes" id="UP000028712">
    <property type="component" value="Unassembled WGS sequence"/>
</dbReference>
<gene>
    <name evidence="1" type="ORF">IW20_25180</name>
</gene>
<name>A0A085ZE91_FLAHY</name>
<evidence type="ECO:0000313" key="1">
    <source>
        <dbReference type="EMBL" id="KFF02755.1"/>
    </source>
</evidence>
<dbReference type="STRING" id="991.IW20_25180"/>
<proteinExistence type="predicted"/>
<feature type="non-terminal residue" evidence="1">
    <location>
        <position position="1"/>
    </location>
</feature>
<dbReference type="RefSeq" id="WP_035628756.1">
    <property type="nucleotide sequence ID" value="NZ_JPRM01000061.1"/>
</dbReference>
<comment type="caution">
    <text evidence="1">The sequence shown here is derived from an EMBL/GenBank/DDBJ whole genome shotgun (WGS) entry which is preliminary data.</text>
</comment>
<accession>A0A085ZE91</accession>
<organism evidence="1 2">
    <name type="scientific">Flavobacterium hydatis</name>
    <name type="common">Cytophaga aquatilis</name>
    <dbReference type="NCBI Taxonomy" id="991"/>
    <lineage>
        <taxon>Bacteria</taxon>
        <taxon>Pseudomonadati</taxon>
        <taxon>Bacteroidota</taxon>
        <taxon>Flavobacteriia</taxon>
        <taxon>Flavobacteriales</taxon>
        <taxon>Flavobacteriaceae</taxon>
        <taxon>Flavobacterium</taxon>
    </lineage>
</organism>
<dbReference type="AlphaFoldDB" id="A0A085ZE91"/>
<sequence>VSSDKKFLSEEEKEKCNEEFFQIKNEIEIFLDKIIVENNFDLIHKLIEVYNLFDFYKTDLNNKFVRFLHFSFFDFYVLNIERMVRLREDFTIYALIDLFYCDMRYFEDKKNKEKFNKKTYPILLLDTDNLSTFIAVACLRFISIMESDTNLVLLKKYLQESTNLIYEEEVLKIIDGKKGLDGNK</sequence>
<dbReference type="EMBL" id="JPRM01000061">
    <property type="protein sequence ID" value="KFF02755.1"/>
    <property type="molecule type" value="Genomic_DNA"/>
</dbReference>
<evidence type="ECO:0000313" key="2">
    <source>
        <dbReference type="Proteomes" id="UP000028712"/>
    </source>
</evidence>
<protein>
    <submittedName>
        <fullName evidence="1">Uncharacterized protein</fullName>
    </submittedName>
</protein>
<reference evidence="1 2" key="1">
    <citation type="submission" date="2014-07" db="EMBL/GenBank/DDBJ databases">
        <title>Genome of Flavobacterium hydatis DSM 2063.</title>
        <authorList>
            <person name="Pipes S.E."/>
            <person name="Stropko S.J."/>
            <person name="Newman J.D."/>
        </authorList>
    </citation>
    <scope>NUCLEOTIDE SEQUENCE [LARGE SCALE GENOMIC DNA]</scope>
    <source>
        <strain evidence="1 2">DSM 2063</strain>
    </source>
</reference>